<dbReference type="EMBL" id="PHFD01000025">
    <property type="protein sequence ID" value="PKH48002.1"/>
    <property type="molecule type" value="Genomic_DNA"/>
</dbReference>
<reference evidence="1 2" key="1">
    <citation type="journal article" date="2017" name="FEMS Microbiol. Ecol.">
        <title>Reconstructed genomes of novel Dehalococcoides mccartyi strains from 1,2,3,4-tetrachlorodibenzo-p-dioxin-dechlorinating enrichment cultures reveal divergent reductive dehalogenase gene profiles.</title>
        <authorList>
            <person name="Dam H.T."/>
            <person name="Vollmers J."/>
            <person name="Kaster A.K."/>
            <person name="Haggblom M.M."/>
        </authorList>
    </citation>
    <scope>NUCLEOTIDE SEQUENCE [LARGE SCALE GENOMIC DNA]</scope>
    <source>
        <strain evidence="1 2">H1-3-2.001</strain>
    </source>
</reference>
<dbReference type="AlphaFoldDB" id="A0A2J1E0L9"/>
<dbReference type="InterPro" id="IPR012349">
    <property type="entry name" value="Split_barrel_FMN-bd"/>
</dbReference>
<dbReference type="Gene3D" id="2.30.110.10">
    <property type="entry name" value="Electron Transport, Fmn-binding Protein, Chain A"/>
    <property type="match status" value="1"/>
</dbReference>
<feature type="non-terminal residue" evidence="1">
    <location>
        <position position="60"/>
    </location>
</feature>
<gene>
    <name evidence="1" type="ORF">CVH13_00086</name>
</gene>
<evidence type="ECO:0000313" key="2">
    <source>
        <dbReference type="Proteomes" id="UP000233649"/>
    </source>
</evidence>
<evidence type="ECO:0008006" key="3">
    <source>
        <dbReference type="Google" id="ProtNLM"/>
    </source>
</evidence>
<name>A0A2J1E0L9_9CHLR</name>
<dbReference type="SUPFAM" id="SSF50475">
    <property type="entry name" value="FMN-binding split barrel"/>
    <property type="match status" value="1"/>
</dbReference>
<accession>A0A2J1E0L9</accession>
<proteinExistence type="predicted"/>
<sequence length="60" mass="6555">MAKMSKEVISLFQDAGVPKMVATVDKNGVLNVTPKTSMTAVDEETLAFADLYGRTTRTFK</sequence>
<evidence type="ECO:0000313" key="1">
    <source>
        <dbReference type="EMBL" id="PKH48002.1"/>
    </source>
</evidence>
<dbReference type="Proteomes" id="UP000233649">
    <property type="component" value="Unassembled WGS sequence"/>
</dbReference>
<protein>
    <recommendedName>
        <fullName evidence="3">Pyridoxamine 5'-phosphate oxidase</fullName>
    </recommendedName>
</protein>
<organism evidence="1 2">
    <name type="scientific">Dehalococcoides mccartyi</name>
    <dbReference type="NCBI Taxonomy" id="61435"/>
    <lineage>
        <taxon>Bacteria</taxon>
        <taxon>Bacillati</taxon>
        <taxon>Chloroflexota</taxon>
        <taxon>Dehalococcoidia</taxon>
        <taxon>Dehalococcoidales</taxon>
        <taxon>Dehalococcoidaceae</taxon>
        <taxon>Dehalococcoides</taxon>
    </lineage>
</organism>
<comment type="caution">
    <text evidence="1">The sequence shown here is derived from an EMBL/GenBank/DDBJ whole genome shotgun (WGS) entry which is preliminary data.</text>
</comment>